<comment type="cofactor">
    <cofactor evidence="1">
        <name>Fe(2+)</name>
        <dbReference type="ChEBI" id="CHEBI:29033"/>
    </cofactor>
</comment>
<dbReference type="PROSITE" id="PS51471">
    <property type="entry name" value="FE2OG_OXY"/>
    <property type="match status" value="1"/>
</dbReference>
<dbReference type="Gene3D" id="2.60.120.330">
    <property type="entry name" value="B-lactam Antibiotic, Isopenicillin N Synthase, Chain"/>
    <property type="match status" value="1"/>
</dbReference>
<evidence type="ECO:0000259" key="12">
    <source>
        <dbReference type="PROSITE" id="PS51471"/>
    </source>
</evidence>
<sequence>MNNQDKIMIEKETTDKIEIKSKNGLNEQELEVKMDNMSDLNKTTNGLGEKWPEPIIRVQSLAESNLATVPDRFIKPPSQRPNETITINNQPEAAAINIPVVDLRSILSGNQEETERISEACREFGFFQVINHGVRPELMAAAREAWRSFFHLPVEAKEAYSNSPSTYEGYGSRLGVEKGALLDWNDYYFLNFLPLALKDLNKWPSLPSNIREVVDEYGEELVKLGESLMRILSSNLGVNEEQLQEAFGGEDFSACMRVNYYPKCPRPELALGLSPHSDPGGITILLPDDQVAGLQVHHGDTWITVNALPNAFVVNLGDQMQILSNSIYKSSEHRVIVNSQKERVSLAFFYNPKSDIPIQPLEQLISSTNPPLYPPMSYDQYRLFIRTHGPRGKSYVESHVSLVNG</sequence>
<keyword evidence="7" id="KW-0223">Dioxygenase</keyword>
<reference evidence="13" key="3">
    <citation type="submission" date="2021-01" db="EMBL/GenBank/DDBJ databases">
        <authorList>
            <consortium name="Genoscope - CEA"/>
            <person name="William W."/>
        </authorList>
    </citation>
    <scope>NUCLEOTIDE SEQUENCE</scope>
</reference>
<reference evidence="14" key="2">
    <citation type="submission" date="2014-06" db="EMBL/GenBank/DDBJ databases">
        <authorList>
            <person name="Genoscope - CEA"/>
        </authorList>
    </citation>
    <scope>NUCLEOTIDE SEQUENCE</scope>
</reference>
<evidence type="ECO:0000256" key="1">
    <source>
        <dbReference type="ARBA" id="ARBA00001954"/>
    </source>
</evidence>
<dbReference type="PRINTS" id="PR00682">
    <property type="entry name" value="IPNSYNTHASE"/>
</dbReference>
<feature type="domain" description="Fe2OG dioxygenase" evidence="12">
    <location>
        <begin position="251"/>
        <end position="352"/>
    </location>
</feature>
<keyword evidence="4 11" id="KW-0479">Metal-binding</keyword>
<dbReference type="InterPro" id="IPR005123">
    <property type="entry name" value="Oxoglu/Fe-dep_dioxygenase_dom"/>
</dbReference>
<reference evidence="14 15" key="1">
    <citation type="journal article" date="2014" name="Science">
        <title>Plant genetics. Early allopolyploid evolution in the post-Neolithic Brassica napus oilseed genome.</title>
        <authorList>
            <person name="Chalhoub B."/>
            <person name="Denoeud F."/>
            <person name="Liu S."/>
            <person name="Parkin I.A."/>
            <person name="Tang H."/>
            <person name="Wang X."/>
            <person name="Chiquet J."/>
            <person name="Belcram H."/>
            <person name="Tong C."/>
            <person name="Samans B."/>
            <person name="Correa M."/>
            <person name="Da Silva C."/>
            <person name="Just J."/>
            <person name="Falentin C."/>
            <person name="Koh C.S."/>
            <person name="Le Clainche I."/>
            <person name="Bernard M."/>
            <person name="Bento P."/>
            <person name="Noel B."/>
            <person name="Labadie K."/>
            <person name="Alberti A."/>
            <person name="Charles M."/>
            <person name="Arnaud D."/>
            <person name="Guo H."/>
            <person name="Daviaud C."/>
            <person name="Alamery S."/>
            <person name="Jabbari K."/>
            <person name="Zhao M."/>
            <person name="Edger P.P."/>
            <person name="Chelaifa H."/>
            <person name="Tack D."/>
            <person name="Lassalle G."/>
            <person name="Mestiri I."/>
            <person name="Schnel N."/>
            <person name="Le Paslier M.C."/>
            <person name="Fan G."/>
            <person name="Renault V."/>
            <person name="Bayer P.E."/>
            <person name="Golicz A.A."/>
            <person name="Manoli S."/>
            <person name="Lee T.H."/>
            <person name="Thi V.H."/>
            <person name="Chalabi S."/>
            <person name="Hu Q."/>
            <person name="Fan C."/>
            <person name="Tollenaere R."/>
            <person name="Lu Y."/>
            <person name="Battail C."/>
            <person name="Shen J."/>
            <person name="Sidebottom C.H."/>
            <person name="Wang X."/>
            <person name="Canaguier A."/>
            <person name="Chauveau A."/>
            <person name="Berard A."/>
            <person name="Deniot G."/>
            <person name="Guan M."/>
            <person name="Liu Z."/>
            <person name="Sun F."/>
            <person name="Lim Y.P."/>
            <person name="Lyons E."/>
            <person name="Town C.D."/>
            <person name="Bancroft I."/>
            <person name="Wang X."/>
            <person name="Meng J."/>
            <person name="Ma J."/>
            <person name="Pires J.C."/>
            <person name="King G.J."/>
            <person name="Brunel D."/>
            <person name="Delourme R."/>
            <person name="Renard M."/>
            <person name="Aury J.M."/>
            <person name="Adams K.L."/>
            <person name="Batley J."/>
            <person name="Snowdon R.J."/>
            <person name="Tost J."/>
            <person name="Edwards D."/>
            <person name="Zhou Y."/>
            <person name="Hua W."/>
            <person name="Sharpe A.G."/>
            <person name="Paterson A.H."/>
            <person name="Guan C."/>
            <person name="Wincker P."/>
        </authorList>
    </citation>
    <scope>NUCLEOTIDE SEQUENCE [LARGE SCALE GENOMIC DNA]</scope>
    <source>
        <strain evidence="15">cv. Darmor-bzh</strain>
    </source>
</reference>
<evidence type="ECO:0000256" key="9">
    <source>
        <dbReference type="ARBA" id="ARBA00023004"/>
    </source>
</evidence>
<dbReference type="Proteomes" id="UP000028999">
    <property type="component" value="Unassembled WGS sequence"/>
</dbReference>
<accession>A0A078F284</accession>
<dbReference type="InterPro" id="IPR027443">
    <property type="entry name" value="IPNS-like_sf"/>
</dbReference>
<evidence type="ECO:0000256" key="10">
    <source>
        <dbReference type="ARBA" id="ARBA00052139"/>
    </source>
</evidence>
<dbReference type="GO" id="GO:0046872">
    <property type="term" value="F:metal ion binding"/>
    <property type="evidence" value="ECO:0007669"/>
    <property type="project" value="UniProtKB-KW"/>
</dbReference>
<evidence type="ECO:0000256" key="6">
    <source>
        <dbReference type="ARBA" id="ARBA00022821"/>
    </source>
</evidence>
<comment type="catalytic activity">
    <reaction evidence="10">
        <text>jasmonate + 2-oxoglutarate + O2 = (1R,2R)-12-hydroxyjasmonate + succinate + CO2</text>
        <dbReference type="Rhea" id="RHEA:67144"/>
        <dbReference type="ChEBI" id="CHEBI:15379"/>
        <dbReference type="ChEBI" id="CHEBI:16526"/>
        <dbReference type="ChEBI" id="CHEBI:16810"/>
        <dbReference type="ChEBI" id="CHEBI:30031"/>
        <dbReference type="ChEBI" id="CHEBI:58431"/>
        <dbReference type="ChEBI" id="CHEBI:132022"/>
    </reaction>
    <physiologicalReaction direction="left-to-right" evidence="10">
        <dbReference type="Rhea" id="RHEA:67145"/>
    </physiologicalReaction>
</comment>
<comment type="cofactor">
    <cofactor evidence="2">
        <name>L-ascorbate</name>
        <dbReference type="ChEBI" id="CHEBI:38290"/>
    </cofactor>
</comment>
<dbReference type="Proteomes" id="UP001295469">
    <property type="component" value="Chromosome A05"/>
</dbReference>
<dbReference type="SMR" id="A0A078F284"/>
<dbReference type="InterPro" id="IPR050295">
    <property type="entry name" value="Plant_2OG-oxidoreductases"/>
</dbReference>
<dbReference type="STRING" id="3708.A0A078F284"/>
<keyword evidence="9 11" id="KW-0408">Iron</keyword>
<dbReference type="Pfam" id="PF03171">
    <property type="entry name" value="2OG-FeII_Oxy"/>
    <property type="match status" value="1"/>
</dbReference>
<dbReference type="FunFam" id="2.60.120.330:FF:000008">
    <property type="entry name" value="Jasmonate-regulated gene 21"/>
    <property type="match status" value="1"/>
</dbReference>
<evidence type="ECO:0000256" key="3">
    <source>
        <dbReference type="ARBA" id="ARBA00008056"/>
    </source>
</evidence>
<dbReference type="GO" id="GO:0120091">
    <property type="term" value="F:jasmonic acid hydrolase"/>
    <property type="evidence" value="ECO:0007669"/>
    <property type="project" value="UniProtKB-ARBA"/>
</dbReference>
<dbReference type="PaxDb" id="3708-A0A078F284"/>
<gene>
    <name evidence="14" type="primary">BnaA05g27810D</name>
    <name evidence="13" type="ORF">DARMORV10_A05P38110.1</name>
    <name evidence="14" type="ORF">GSBRNA2T00000326001</name>
</gene>
<dbReference type="GO" id="GO:0006952">
    <property type="term" value="P:defense response"/>
    <property type="evidence" value="ECO:0007669"/>
    <property type="project" value="UniProtKB-KW"/>
</dbReference>
<name>A0A078F284_BRANA</name>
<dbReference type="GO" id="GO:2000022">
    <property type="term" value="P:regulation of jasmonic acid mediated signaling pathway"/>
    <property type="evidence" value="ECO:0007669"/>
    <property type="project" value="UniProtKB-ARBA"/>
</dbReference>
<dbReference type="GO" id="GO:1900150">
    <property type="term" value="P:regulation of defense response to fungus"/>
    <property type="evidence" value="ECO:0007669"/>
    <property type="project" value="UniProtKB-ARBA"/>
</dbReference>
<dbReference type="InterPro" id="IPR026992">
    <property type="entry name" value="DIOX_N"/>
</dbReference>
<keyword evidence="8 11" id="KW-0560">Oxidoreductase</keyword>
<evidence type="ECO:0000256" key="7">
    <source>
        <dbReference type="ARBA" id="ARBA00022964"/>
    </source>
</evidence>
<dbReference type="GO" id="GO:1900366">
    <property type="term" value="P:negative regulation of defense response to insect"/>
    <property type="evidence" value="ECO:0007669"/>
    <property type="project" value="UniProtKB-ARBA"/>
</dbReference>
<evidence type="ECO:0000256" key="8">
    <source>
        <dbReference type="ARBA" id="ARBA00023002"/>
    </source>
</evidence>
<dbReference type="PANTHER" id="PTHR47991">
    <property type="entry name" value="OXOGLUTARATE/IRON-DEPENDENT DIOXYGENASE"/>
    <property type="match status" value="1"/>
</dbReference>
<evidence type="ECO:0000256" key="11">
    <source>
        <dbReference type="RuleBase" id="RU003682"/>
    </source>
</evidence>
<dbReference type="OMA" id="YKETFAR"/>
<dbReference type="EMBL" id="HG994359">
    <property type="protein sequence ID" value="CAF2102152.1"/>
    <property type="molecule type" value="Genomic_DNA"/>
</dbReference>
<dbReference type="GO" id="GO:0051213">
    <property type="term" value="F:dioxygenase activity"/>
    <property type="evidence" value="ECO:0007669"/>
    <property type="project" value="UniProtKB-KW"/>
</dbReference>
<evidence type="ECO:0000313" key="13">
    <source>
        <dbReference type="EMBL" id="CAF2102152.1"/>
    </source>
</evidence>
<organism evidence="14 15">
    <name type="scientific">Brassica napus</name>
    <name type="common">Rape</name>
    <dbReference type="NCBI Taxonomy" id="3708"/>
    <lineage>
        <taxon>Eukaryota</taxon>
        <taxon>Viridiplantae</taxon>
        <taxon>Streptophyta</taxon>
        <taxon>Embryophyta</taxon>
        <taxon>Tracheophyta</taxon>
        <taxon>Spermatophyta</taxon>
        <taxon>Magnoliopsida</taxon>
        <taxon>eudicotyledons</taxon>
        <taxon>Gunneridae</taxon>
        <taxon>Pentapetalae</taxon>
        <taxon>rosids</taxon>
        <taxon>malvids</taxon>
        <taxon>Brassicales</taxon>
        <taxon>Brassicaceae</taxon>
        <taxon>Brassiceae</taxon>
        <taxon>Brassica</taxon>
    </lineage>
</organism>
<evidence type="ECO:0000313" key="14">
    <source>
        <dbReference type="EMBL" id="CDY08545.1"/>
    </source>
</evidence>
<comment type="similarity">
    <text evidence="3 11">Belongs to the iron/ascorbate-dependent oxidoreductase family.</text>
</comment>
<dbReference type="Pfam" id="PF14226">
    <property type="entry name" value="DIOX_N"/>
    <property type="match status" value="1"/>
</dbReference>
<evidence type="ECO:0000256" key="4">
    <source>
        <dbReference type="ARBA" id="ARBA00022723"/>
    </source>
</evidence>
<proteinExistence type="inferred from homology"/>
<dbReference type="EMBL" id="LK031986">
    <property type="protein sequence ID" value="CDY08545.1"/>
    <property type="molecule type" value="Genomic_DNA"/>
</dbReference>
<evidence type="ECO:0000256" key="5">
    <source>
        <dbReference type="ARBA" id="ARBA00022819"/>
    </source>
</evidence>
<keyword evidence="15" id="KW-1185">Reference proteome</keyword>
<dbReference type="AlphaFoldDB" id="A0A078F284"/>
<dbReference type="SUPFAM" id="SSF51197">
    <property type="entry name" value="Clavaminate synthase-like"/>
    <property type="match status" value="1"/>
</dbReference>
<keyword evidence="6" id="KW-0611">Plant defense</keyword>
<dbReference type="InterPro" id="IPR044861">
    <property type="entry name" value="IPNS-like_FE2OG_OXY"/>
</dbReference>
<evidence type="ECO:0000256" key="2">
    <source>
        <dbReference type="ARBA" id="ARBA00001961"/>
    </source>
</evidence>
<keyword evidence="5" id="KW-1184">Jasmonic acid signaling pathway</keyword>
<dbReference type="OrthoDB" id="288590at2759"/>
<protein>
    <submittedName>
        <fullName evidence="13">(rape) hypothetical protein</fullName>
    </submittedName>
    <submittedName>
        <fullName evidence="14">BnaA05g27810D protein</fullName>
    </submittedName>
</protein>
<dbReference type="Gramene" id="CDY08545">
    <property type="protein sequence ID" value="CDY08545"/>
    <property type="gene ID" value="GSBRNA2T00000326001"/>
</dbReference>
<evidence type="ECO:0000313" key="15">
    <source>
        <dbReference type="Proteomes" id="UP000028999"/>
    </source>
</evidence>